<evidence type="ECO:0000313" key="7">
    <source>
        <dbReference type="EMBL" id="MBA8956011.1"/>
    </source>
</evidence>
<dbReference type="RefSeq" id="WP_182847966.1">
    <property type="nucleotide sequence ID" value="NZ_BAAALP010000080.1"/>
</dbReference>
<dbReference type="PROSITE" id="PS00211">
    <property type="entry name" value="ABC_TRANSPORTER_1"/>
    <property type="match status" value="1"/>
</dbReference>
<proteinExistence type="predicted"/>
<keyword evidence="2" id="KW-0813">Transport</keyword>
<dbReference type="PANTHER" id="PTHR42711:SF19">
    <property type="entry name" value="DOXORUBICIN RESISTANCE ATP-BINDING PROTEIN DRRA"/>
    <property type="match status" value="1"/>
</dbReference>
<comment type="caution">
    <text evidence="7">The sequence shown here is derived from an EMBL/GenBank/DDBJ whole genome shotgun (WGS) entry which is preliminary data.</text>
</comment>
<protein>
    <submittedName>
        <fullName evidence="7">ABC-2 type transport system ATP-binding protein</fullName>
    </submittedName>
</protein>
<evidence type="ECO:0000259" key="6">
    <source>
        <dbReference type="PROSITE" id="PS50893"/>
    </source>
</evidence>
<dbReference type="InterPro" id="IPR017871">
    <property type="entry name" value="ABC_transporter-like_CS"/>
</dbReference>
<dbReference type="EMBL" id="JACJIA010000014">
    <property type="protein sequence ID" value="MBA8956011.1"/>
    <property type="molecule type" value="Genomic_DNA"/>
</dbReference>
<dbReference type="AlphaFoldDB" id="A0A7W3LX93"/>
<dbReference type="Pfam" id="PF00005">
    <property type="entry name" value="ABC_tran"/>
    <property type="match status" value="1"/>
</dbReference>
<evidence type="ECO:0000256" key="1">
    <source>
        <dbReference type="ARBA" id="ARBA00004202"/>
    </source>
</evidence>
<keyword evidence="5" id="KW-0046">Antibiotic resistance</keyword>
<dbReference type="InterPro" id="IPR050763">
    <property type="entry name" value="ABC_transporter_ATP-binding"/>
</dbReference>
<dbReference type="PANTHER" id="PTHR42711">
    <property type="entry name" value="ABC TRANSPORTER ATP-BINDING PROTEIN"/>
    <property type="match status" value="1"/>
</dbReference>
<evidence type="ECO:0000313" key="8">
    <source>
        <dbReference type="Proteomes" id="UP000572680"/>
    </source>
</evidence>
<dbReference type="GO" id="GO:0016887">
    <property type="term" value="F:ATP hydrolysis activity"/>
    <property type="evidence" value="ECO:0007669"/>
    <property type="project" value="InterPro"/>
</dbReference>
<dbReference type="GO" id="GO:0005524">
    <property type="term" value="F:ATP binding"/>
    <property type="evidence" value="ECO:0007669"/>
    <property type="project" value="UniProtKB-KW"/>
</dbReference>
<keyword evidence="8" id="KW-1185">Reference proteome</keyword>
<name>A0A7W3LX93_ACTNM</name>
<dbReference type="InterPro" id="IPR027417">
    <property type="entry name" value="P-loop_NTPase"/>
</dbReference>
<dbReference type="Gene3D" id="3.40.50.300">
    <property type="entry name" value="P-loop containing nucleotide triphosphate hydrolases"/>
    <property type="match status" value="1"/>
</dbReference>
<dbReference type="PROSITE" id="PS50893">
    <property type="entry name" value="ABC_TRANSPORTER_2"/>
    <property type="match status" value="1"/>
</dbReference>
<dbReference type="InterPro" id="IPR003439">
    <property type="entry name" value="ABC_transporter-like_ATP-bd"/>
</dbReference>
<reference evidence="7 8" key="1">
    <citation type="submission" date="2020-08" db="EMBL/GenBank/DDBJ databases">
        <title>Genomic Encyclopedia of Type Strains, Phase IV (KMG-IV): sequencing the most valuable type-strain genomes for metagenomic binning, comparative biology and taxonomic classification.</title>
        <authorList>
            <person name="Goeker M."/>
        </authorList>
    </citation>
    <scope>NUCLEOTIDE SEQUENCE [LARGE SCALE GENOMIC DNA]</scope>
    <source>
        <strain evidence="7 8">DSM 44197</strain>
    </source>
</reference>
<accession>A0A7W3LX93</accession>
<sequence>MGDLAIETAGVGKRFGAVHALRDVTLSVPRGTVLGLLGHNGAGKSTLVNILATLCPPTSGTARVAGFDTVRQGRQVRRRIALTGQFAALDERISGRDNLLLVARLLGAGPRAARRHAAERLETFDLTAAADRVVRTYSGGMRRRLDLAASTLGDPEVLFLDEPTTGLDPAARITTWRIVERLAREGTTVVLSTQYLEEADRLADTICVLASGRIVATGTPAELKARVGGRVATARLPSAAAVPAVMRALLEQGLGPEHDPGRGVLAVPVTGPRDLANVARVLDAHAADAYELSVTSPTLDDVYLSLTQQPVAPPRAAVR</sequence>
<dbReference type="SUPFAM" id="SSF52540">
    <property type="entry name" value="P-loop containing nucleoside triphosphate hydrolases"/>
    <property type="match status" value="1"/>
</dbReference>
<evidence type="ECO:0000256" key="2">
    <source>
        <dbReference type="ARBA" id="ARBA00022448"/>
    </source>
</evidence>
<keyword evidence="3" id="KW-0547">Nucleotide-binding</keyword>
<dbReference type="Proteomes" id="UP000572680">
    <property type="component" value="Unassembled WGS sequence"/>
</dbReference>
<evidence type="ECO:0000256" key="3">
    <source>
        <dbReference type="ARBA" id="ARBA00022741"/>
    </source>
</evidence>
<dbReference type="SMART" id="SM00382">
    <property type="entry name" value="AAA"/>
    <property type="match status" value="1"/>
</dbReference>
<keyword evidence="4 7" id="KW-0067">ATP-binding</keyword>
<feature type="domain" description="ABC transporter" evidence="6">
    <location>
        <begin position="6"/>
        <end position="236"/>
    </location>
</feature>
<organism evidence="7 8">
    <name type="scientific">Actinomadura namibiensis</name>
    <dbReference type="NCBI Taxonomy" id="182080"/>
    <lineage>
        <taxon>Bacteria</taxon>
        <taxon>Bacillati</taxon>
        <taxon>Actinomycetota</taxon>
        <taxon>Actinomycetes</taxon>
        <taxon>Streptosporangiales</taxon>
        <taxon>Thermomonosporaceae</taxon>
        <taxon>Actinomadura</taxon>
    </lineage>
</organism>
<dbReference type="GO" id="GO:0005886">
    <property type="term" value="C:plasma membrane"/>
    <property type="evidence" value="ECO:0007669"/>
    <property type="project" value="UniProtKB-SubCell"/>
</dbReference>
<evidence type="ECO:0000256" key="5">
    <source>
        <dbReference type="ARBA" id="ARBA00023251"/>
    </source>
</evidence>
<gene>
    <name evidence="7" type="ORF">HNR61_007693</name>
</gene>
<evidence type="ECO:0000256" key="4">
    <source>
        <dbReference type="ARBA" id="ARBA00022840"/>
    </source>
</evidence>
<dbReference type="GO" id="GO:0046677">
    <property type="term" value="P:response to antibiotic"/>
    <property type="evidence" value="ECO:0007669"/>
    <property type="project" value="UniProtKB-KW"/>
</dbReference>
<comment type="subcellular location">
    <subcellularLocation>
        <location evidence="1">Cell membrane</location>
        <topology evidence="1">Peripheral membrane protein</topology>
    </subcellularLocation>
</comment>
<dbReference type="InterPro" id="IPR003593">
    <property type="entry name" value="AAA+_ATPase"/>
</dbReference>